<reference evidence="1" key="1">
    <citation type="submission" date="2019-08" db="EMBL/GenBank/DDBJ databases">
        <authorList>
            <person name="Kucharzyk K."/>
            <person name="Murdoch R.W."/>
            <person name="Higgins S."/>
            <person name="Loffler F."/>
        </authorList>
    </citation>
    <scope>NUCLEOTIDE SEQUENCE</scope>
</reference>
<protein>
    <recommendedName>
        <fullName evidence="2">DUF4252 domain-containing protein</fullName>
    </recommendedName>
</protein>
<sequence>MKKIFSIMFMALAFVTTLSAQQLERLFDKYMEDERFNYVYQKKASSMDRLKDMENFDVLALDRSTISLGRQMLTLNSADKSLDESFTREVENALKADKYEQVSIVRNGKNRVETYEKISDKAVAKVSFIKNPGNIMVTLNLYAPKK</sequence>
<name>A0A645A0H4_9ZZZZ</name>
<accession>A0A645A0H4</accession>
<dbReference type="EMBL" id="VSSQ01011320">
    <property type="protein sequence ID" value="MPM46542.1"/>
    <property type="molecule type" value="Genomic_DNA"/>
</dbReference>
<organism evidence="1">
    <name type="scientific">bioreactor metagenome</name>
    <dbReference type="NCBI Taxonomy" id="1076179"/>
    <lineage>
        <taxon>unclassified sequences</taxon>
        <taxon>metagenomes</taxon>
        <taxon>ecological metagenomes</taxon>
    </lineage>
</organism>
<evidence type="ECO:0008006" key="2">
    <source>
        <dbReference type="Google" id="ProtNLM"/>
    </source>
</evidence>
<proteinExistence type="predicted"/>
<comment type="caution">
    <text evidence="1">The sequence shown here is derived from an EMBL/GenBank/DDBJ whole genome shotgun (WGS) entry which is preliminary data.</text>
</comment>
<dbReference type="AlphaFoldDB" id="A0A645A0H4"/>
<gene>
    <name evidence="1" type="ORF">SDC9_93246</name>
</gene>
<evidence type="ECO:0000313" key="1">
    <source>
        <dbReference type="EMBL" id="MPM46542.1"/>
    </source>
</evidence>